<sequence length="395" mass="44828">MNQEKEFLKIAKLIASELSGEINDEDHQYLHNWLNESEQNRGIYNEIKKDGWYASNIKSIQEYKIKEGWNKINPRIHSISKTKIRKLPPNIWRYAAAAIFVGILATGYFFREHFFESPSEITPIIVNSNIEPGTSKAILTLEDGSVVELEKGNAFKTKSANSNGDQIIYKTGKQNSAKIVYNYLTIPRGGQFHVVLSDGTEVWLNSESQLKYPVAFTEGKAREVELVYGEAYFDVSSSSNHKGSIFKVFNQSQEVEVLGTEFNIKAYKDESNVYTTLVEGSVAVGTSVLRQSLVPNQQSNLDIKTNSITVKEVDVKAETSWKNGTFSFIDKPLKDIMKVVSRWYDVDVIFVNKELEKVEFIGILDKQQSIDEVLSIIKSTSMNDYEIKDKTIILK</sequence>
<dbReference type="InterPro" id="IPR012373">
    <property type="entry name" value="Ferrdict_sens_TM"/>
</dbReference>
<proteinExistence type="predicted"/>
<feature type="domain" description="FecR protein" evidence="2">
    <location>
        <begin position="187"/>
        <end position="282"/>
    </location>
</feature>
<keyword evidence="1" id="KW-0472">Membrane</keyword>
<dbReference type="InterPro" id="IPR032508">
    <property type="entry name" value="FecR_C"/>
</dbReference>
<dbReference type="Proteomes" id="UP001337305">
    <property type="component" value="Unassembled WGS sequence"/>
</dbReference>
<reference evidence="4 5" key="1">
    <citation type="submission" date="2022-09" db="EMBL/GenBank/DDBJ databases">
        <title>Genome sequencing of Flavivirga sp. MEBiC05379.</title>
        <authorList>
            <person name="Oh H.-M."/>
            <person name="Kwon K.K."/>
            <person name="Park M.J."/>
            <person name="Yang S.-H."/>
        </authorList>
    </citation>
    <scope>NUCLEOTIDE SEQUENCE [LARGE SCALE GENOMIC DNA]</scope>
    <source>
        <strain evidence="4 5">MEBiC05379</strain>
    </source>
</reference>
<dbReference type="Pfam" id="PF16344">
    <property type="entry name" value="FecR_C"/>
    <property type="match status" value="1"/>
</dbReference>
<dbReference type="RefSeq" id="WP_303308687.1">
    <property type="nucleotide sequence ID" value="NZ_JAODOP010000001.1"/>
</dbReference>
<comment type="caution">
    <text evidence="4">The sequence shown here is derived from an EMBL/GenBank/DDBJ whole genome shotgun (WGS) entry which is preliminary data.</text>
</comment>
<gene>
    <name evidence="4" type="ORF">N1F79_00940</name>
</gene>
<name>A0ABU7XLU9_9FLAO</name>
<dbReference type="PANTHER" id="PTHR30273">
    <property type="entry name" value="PERIPLASMIC SIGNAL SENSOR AND SIGMA FACTOR ACTIVATOR FECR-RELATED"/>
    <property type="match status" value="1"/>
</dbReference>
<keyword evidence="1" id="KW-0812">Transmembrane</keyword>
<dbReference type="Gene3D" id="2.60.120.1440">
    <property type="match status" value="1"/>
</dbReference>
<protein>
    <submittedName>
        <fullName evidence="4">DUF4974 domain-containing protein</fullName>
    </submittedName>
</protein>
<dbReference type="InterPro" id="IPR006860">
    <property type="entry name" value="FecR"/>
</dbReference>
<feature type="domain" description="Protein FecR C-terminal" evidence="3">
    <location>
        <begin position="326"/>
        <end position="394"/>
    </location>
</feature>
<feature type="transmembrane region" description="Helical" evidence="1">
    <location>
        <begin position="91"/>
        <end position="110"/>
    </location>
</feature>
<dbReference type="Gene3D" id="3.55.50.30">
    <property type="match status" value="1"/>
</dbReference>
<keyword evidence="1" id="KW-1133">Transmembrane helix</keyword>
<dbReference type="PANTHER" id="PTHR30273:SF2">
    <property type="entry name" value="PROTEIN FECR"/>
    <property type="match status" value="1"/>
</dbReference>
<evidence type="ECO:0000313" key="5">
    <source>
        <dbReference type="Proteomes" id="UP001337305"/>
    </source>
</evidence>
<dbReference type="EMBL" id="JAODOP010000001">
    <property type="protein sequence ID" value="MEF3831681.1"/>
    <property type="molecule type" value="Genomic_DNA"/>
</dbReference>
<evidence type="ECO:0000313" key="4">
    <source>
        <dbReference type="EMBL" id="MEF3831681.1"/>
    </source>
</evidence>
<evidence type="ECO:0000259" key="3">
    <source>
        <dbReference type="Pfam" id="PF16344"/>
    </source>
</evidence>
<organism evidence="4 5">
    <name type="scientific">Flavivirga spongiicola</name>
    <dbReference type="NCBI Taxonomy" id="421621"/>
    <lineage>
        <taxon>Bacteria</taxon>
        <taxon>Pseudomonadati</taxon>
        <taxon>Bacteroidota</taxon>
        <taxon>Flavobacteriia</taxon>
        <taxon>Flavobacteriales</taxon>
        <taxon>Flavobacteriaceae</taxon>
        <taxon>Flavivirga</taxon>
    </lineage>
</organism>
<evidence type="ECO:0000259" key="2">
    <source>
        <dbReference type="Pfam" id="PF04773"/>
    </source>
</evidence>
<accession>A0ABU7XLU9</accession>
<evidence type="ECO:0000256" key="1">
    <source>
        <dbReference type="SAM" id="Phobius"/>
    </source>
</evidence>
<keyword evidence="5" id="KW-1185">Reference proteome</keyword>
<dbReference type="Pfam" id="PF04773">
    <property type="entry name" value="FecR"/>
    <property type="match status" value="1"/>
</dbReference>